<dbReference type="SUPFAM" id="SSF52980">
    <property type="entry name" value="Restriction endonuclease-like"/>
    <property type="match status" value="1"/>
</dbReference>
<accession>K9VUQ0</accession>
<dbReference type="EMBL" id="CP003620">
    <property type="protein sequence ID" value="AFZ11838.1"/>
    <property type="molecule type" value="Genomic_DNA"/>
</dbReference>
<dbReference type="InterPro" id="IPR008538">
    <property type="entry name" value="Uma2"/>
</dbReference>
<keyword evidence="3" id="KW-1185">Reference proteome</keyword>
<dbReference type="InterPro" id="IPR012296">
    <property type="entry name" value="Nuclease_put_TT1808"/>
</dbReference>
<dbReference type="OrthoDB" id="510891at2"/>
<dbReference type="CDD" id="cd06260">
    <property type="entry name" value="DUF820-like"/>
    <property type="match status" value="1"/>
</dbReference>
<dbReference type="Gene3D" id="3.90.1570.10">
    <property type="entry name" value="tt1808, chain A"/>
    <property type="match status" value="1"/>
</dbReference>
<proteinExistence type="predicted"/>
<dbReference type="InterPro" id="IPR011335">
    <property type="entry name" value="Restrct_endonuc-II-like"/>
</dbReference>
<sequence>MTLNLIPQTESYQIGEQRLILNSVTWEQYETLRATLDDFPGLRMTYLEGTLEIMTPSPEHEFDKKTIARLIEIYALEMDIDLSGYGSTTFRKQAKERGLEPDECYCFGELKEFPDIALEVVISSGGIEKLDVYQGLQVPEVWFWKNNKFSLYRLREQGYELISHSEFLPELDFSVLAQYVRYPSQTQAVKAYRETLRQLPK</sequence>
<reference evidence="2 3" key="1">
    <citation type="submission" date="2012-06" db="EMBL/GenBank/DDBJ databases">
        <title>Finished chromosome of genome of Crinalium epipsammum PCC 9333.</title>
        <authorList>
            <consortium name="US DOE Joint Genome Institute"/>
            <person name="Gugger M."/>
            <person name="Coursin T."/>
            <person name="Rippka R."/>
            <person name="Tandeau De Marsac N."/>
            <person name="Huntemann M."/>
            <person name="Wei C.-L."/>
            <person name="Han J."/>
            <person name="Detter J.C."/>
            <person name="Han C."/>
            <person name="Tapia R."/>
            <person name="Davenport K."/>
            <person name="Daligault H."/>
            <person name="Erkkila T."/>
            <person name="Gu W."/>
            <person name="Munk A.C.C."/>
            <person name="Teshima H."/>
            <person name="Xu Y."/>
            <person name="Chain P."/>
            <person name="Chen A."/>
            <person name="Krypides N."/>
            <person name="Mavromatis K."/>
            <person name="Markowitz V."/>
            <person name="Szeto E."/>
            <person name="Ivanova N."/>
            <person name="Mikhailova N."/>
            <person name="Ovchinnikova G."/>
            <person name="Pagani I."/>
            <person name="Pati A."/>
            <person name="Goodwin L."/>
            <person name="Peters L."/>
            <person name="Pitluck S."/>
            <person name="Woyke T."/>
            <person name="Kerfeld C."/>
        </authorList>
    </citation>
    <scope>NUCLEOTIDE SEQUENCE [LARGE SCALE GENOMIC DNA]</scope>
    <source>
        <strain evidence="2 3">PCC 9333</strain>
    </source>
</reference>
<dbReference type="Proteomes" id="UP000010472">
    <property type="component" value="Chromosome"/>
</dbReference>
<evidence type="ECO:0000313" key="3">
    <source>
        <dbReference type="Proteomes" id="UP000010472"/>
    </source>
</evidence>
<dbReference type="PANTHER" id="PTHR47152:SF4">
    <property type="entry name" value="SLR0445 PROTEIN"/>
    <property type="match status" value="1"/>
</dbReference>
<dbReference type="Pfam" id="PF05685">
    <property type="entry name" value="Uma2"/>
    <property type="match status" value="1"/>
</dbReference>
<evidence type="ECO:0000313" key="2">
    <source>
        <dbReference type="EMBL" id="AFZ11838.1"/>
    </source>
</evidence>
<name>K9VUQ0_9CYAN</name>
<gene>
    <name evidence="2" type="ORF">Cri9333_0923</name>
</gene>
<dbReference type="AlphaFoldDB" id="K9VUQ0"/>
<evidence type="ECO:0000259" key="1">
    <source>
        <dbReference type="Pfam" id="PF05685"/>
    </source>
</evidence>
<dbReference type="HOGENOM" id="CLU_098557_1_0_3"/>
<dbReference type="RefSeq" id="WP_015201960.1">
    <property type="nucleotide sequence ID" value="NC_019753.1"/>
</dbReference>
<protein>
    <recommendedName>
        <fullName evidence="1">Putative restriction endonuclease domain-containing protein</fullName>
    </recommendedName>
</protein>
<dbReference type="PATRIC" id="fig|1173022.3.peg.1002"/>
<dbReference type="eggNOG" id="COG4636">
    <property type="taxonomic scope" value="Bacteria"/>
</dbReference>
<dbReference type="KEGG" id="cep:Cri9333_0923"/>
<dbReference type="STRING" id="1173022.Cri9333_0923"/>
<organism evidence="2 3">
    <name type="scientific">Crinalium epipsammum PCC 9333</name>
    <dbReference type="NCBI Taxonomy" id="1173022"/>
    <lineage>
        <taxon>Bacteria</taxon>
        <taxon>Bacillati</taxon>
        <taxon>Cyanobacteriota</taxon>
        <taxon>Cyanophyceae</taxon>
        <taxon>Gomontiellales</taxon>
        <taxon>Gomontiellaceae</taxon>
        <taxon>Crinalium</taxon>
    </lineage>
</organism>
<dbReference type="PANTHER" id="PTHR47152">
    <property type="entry name" value="SLR2084 PROTEIN-RELATED"/>
    <property type="match status" value="1"/>
</dbReference>
<feature type="domain" description="Putative restriction endonuclease" evidence="1">
    <location>
        <begin position="26"/>
        <end position="172"/>
    </location>
</feature>